<feature type="region of interest" description="Disordered" evidence="1">
    <location>
        <begin position="150"/>
        <end position="182"/>
    </location>
</feature>
<sequence>MVGSSMETVLEKYVKASGDPGAGDNGSSTDNLDTDRLTVFTEKLKMLQSNVIGDDLERLSLRDLIHLEQQVHESLGRIRAKKDELILDQIDDFNQKVADTRRTMNASMSMLDRLVDFCSSDITGSQEFVESEAGHVLRVPTTDALRAARIASSDQSNDDPEYVASGRRFGITEDLNESPASE</sequence>
<dbReference type="OrthoDB" id="1898716at2759"/>
<dbReference type="AlphaFoldDB" id="A0A8T2TPJ5"/>
<organism evidence="3 4">
    <name type="scientific">Ceratopteris richardii</name>
    <name type="common">Triangle waterfern</name>
    <dbReference type="NCBI Taxonomy" id="49495"/>
    <lineage>
        <taxon>Eukaryota</taxon>
        <taxon>Viridiplantae</taxon>
        <taxon>Streptophyta</taxon>
        <taxon>Embryophyta</taxon>
        <taxon>Tracheophyta</taxon>
        <taxon>Polypodiopsida</taxon>
        <taxon>Polypodiidae</taxon>
        <taxon>Polypodiales</taxon>
        <taxon>Pteridineae</taxon>
        <taxon>Pteridaceae</taxon>
        <taxon>Parkerioideae</taxon>
        <taxon>Ceratopteris</taxon>
    </lineage>
</organism>
<feature type="domain" description="K-box" evidence="2">
    <location>
        <begin position="27"/>
        <end position="114"/>
    </location>
</feature>
<protein>
    <recommendedName>
        <fullName evidence="2">K-box domain-containing protein</fullName>
    </recommendedName>
</protein>
<evidence type="ECO:0000313" key="4">
    <source>
        <dbReference type="Proteomes" id="UP000825935"/>
    </source>
</evidence>
<evidence type="ECO:0000256" key="1">
    <source>
        <dbReference type="SAM" id="MobiDB-lite"/>
    </source>
</evidence>
<dbReference type="Proteomes" id="UP000825935">
    <property type="component" value="Chromosome 12"/>
</dbReference>
<proteinExistence type="predicted"/>
<name>A0A8T2TPJ5_CERRI</name>
<keyword evidence="4" id="KW-1185">Reference proteome</keyword>
<dbReference type="GO" id="GO:0005634">
    <property type="term" value="C:nucleus"/>
    <property type="evidence" value="ECO:0007669"/>
    <property type="project" value="InterPro"/>
</dbReference>
<accession>A0A8T2TPJ5</accession>
<dbReference type="GO" id="GO:0003700">
    <property type="term" value="F:DNA-binding transcription factor activity"/>
    <property type="evidence" value="ECO:0007669"/>
    <property type="project" value="InterPro"/>
</dbReference>
<evidence type="ECO:0000313" key="3">
    <source>
        <dbReference type="EMBL" id="KAH7423365.1"/>
    </source>
</evidence>
<reference evidence="3" key="1">
    <citation type="submission" date="2021-08" db="EMBL/GenBank/DDBJ databases">
        <title>WGS assembly of Ceratopteris richardii.</title>
        <authorList>
            <person name="Marchant D.B."/>
            <person name="Chen G."/>
            <person name="Jenkins J."/>
            <person name="Shu S."/>
            <person name="Leebens-Mack J."/>
            <person name="Grimwood J."/>
            <person name="Schmutz J."/>
            <person name="Soltis P."/>
            <person name="Soltis D."/>
            <person name="Chen Z.-H."/>
        </authorList>
    </citation>
    <scope>NUCLEOTIDE SEQUENCE</scope>
    <source>
        <strain evidence="3">Whitten #5841</strain>
        <tissue evidence="3">Leaf</tissue>
    </source>
</reference>
<dbReference type="EMBL" id="CM035417">
    <property type="protein sequence ID" value="KAH7423365.1"/>
    <property type="molecule type" value="Genomic_DNA"/>
</dbReference>
<gene>
    <name evidence="3" type="ORF">KP509_12G051300</name>
</gene>
<comment type="caution">
    <text evidence="3">The sequence shown here is derived from an EMBL/GenBank/DDBJ whole genome shotgun (WGS) entry which is preliminary data.</text>
</comment>
<evidence type="ECO:0000259" key="2">
    <source>
        <dbReference type="PROSITE" id="PS51297"/>
    </source>
</evidence>
<dbReference type="PROSITE" id="PS51297">
    <property type="entry name" value="K_BOX"/>
    <property type="match status" value="1"/>
</dbReference>
<dbReference type="Pfam" id="PF01486">
    <property type="entry name" value="K-box"/>
    <property type="match status" value="1"/>
</dbReference>
<dbReference type="InterPro" id="IPR002487">
    <property type="entry name" value="TF_Kbox"/>
</dbReference>